<evidence type="ECO:0000313" key="2">
    <source>
        <dbReference type="Proteomes" id="UP000439903"/>
    </source>
</evidence>
<gene>
    <name evidence="1" type="ORF">F8M41_026353</name>
</gene>
<keyword evidence="2" id="KW-1185">Reference proteome</keyword>
<name>A0A8H4ESU2_GIGMA</name>
<sequence>MSSPSCSGCGHVKPLSKFMGESEEVREGQDLSEIVEPNDLFDYIIQLLEAYSMQQGSSSENVVPFFFECSIDIAVFEKISKEITDELIDIIEEADEFAWIYNHSYQGIHAVTYRYVCSQ</sequence>
<reference evidence="1 2" key="1">
    <citation type="journal article" date="2019" name="Environ. Microbiol.">
        <title>At the nexus of three kingdoms: the genome of the mycorrhizal fungus Gigaspora margarita provides insights into plant, endobacterial and fungal interactions.</title>
        <authorList>
            <person name="Venice F."/>
            <person name="Ghignone S."/>
            <person name="Salvioli di Fossalunga A."/>
            <person name="Amselem J."/>
            <person name="Novero M."/>
            <person name="Xianan X."/>
            <person name="Sedzielewska Toro K."/>
            <person name="Morin E."/>
            <person name="Lipzen A."/>
            <person name="Grigoriev I.V."/>
            <person name="Henrissat B."/>
            <person name="Martin F.M."/>
            <person name="Bonfante P."/>
        </authorList>
    </citation>
    <scope>NUCLEOTIDE SEQUENCE [LARGE SCALE GENOMIC DNA]</scope>
    <source>
        <strain evidence="1 2">BEG34</strain>
    </source>
</reference>
<dbReference type="EMBL" id="WTPW01000099">
    <property type="protein sequence ID" value="KAF0548140.1"/>
    <property type="molecule type" value="Genomic_DNA"/>
</dbReference>
<dbReference type="Proteomes" id="UP000439903">
    <property type="component" value="Unassembled WGS sequence"/>
</dbReference>
<proteinExistence type="predicted"/>
<organism evidence="1 2">
    <name type="scientific">Gigaspora margarita</name>
    <dbReference type="NCBI Taxonomy" id="4874"/>
    <lineage>
        <taxon>Eukaryota</taxon>
        <taxon>Fungi</taxon>
        <taxon>Fungi incertae sedis</taxon>
        <taxon>Mucoromycota</taxon>
        <taxon>Glomeromycotina</taxon>
        <taxon>Glomeromycetes</taxon>
        <taxon>Diversisporales</taxon>
        <taxon>Gigasporaceae</taxon>
        <taxon>Gigaspora</taxon>
    </lineage>
</organism>
<comment type="caution">
    <text evidence="1">The sequence shown here is derived from an EMBL/GenBank/DDBJ whole genome shotgun (WGS) entry which is preliminary data.</text>
</comment>
<accession>A0A8H4ESU2</accession>
<protein>
    <submittedName>
        <fullName evidence="1">Uncharacterized protein</fullName>
    </submittedName>
</protein>
<dbReference type="AlphaFoldDB" id="A0A8H4ESU2"/>
<evidence type="ECO:0000313" key="1">
    <source>
        <dbReference type="EMBL" id="KAF0548140.1"/>
    </source>
</evidence>